<evidence type="ECO:0008006" key="4">
    <source>
        <dbReference type="Google" id="ProtNLM"/>
    </source>
</evidence>
<feature type="compositionally biased region" description="Low complexity" evidence="1">
    <location>
        <begin position="241"/>
        <end position="254"/>
    </location>
</feature>
<reference evidence="2" key="2">
    <citation type="submission" date="2023-05" db="EMBL/GenBank/DDBJ databases">
        <authorList>
            <consortium name="Lawrence Berkeley National Laboratory"/>
            <person name="Steindorff A."/>
            <person name="Hensen N."/>
            <person name="Bonometti L."/>
            <person name="Westerberg I."/>
            <person name="Brannstrom I.O."/>
            <person name="Guillou S."/>
            <person name="Cros-Aarteil S."/>
            <person name="Calhoun S."/>
            <person name="Haridas S."/>
            <person name="Kuo A."/>
            <person name="Mondo S."/>
            <person name="Pangilinan J."/>
            <person name="Riley R."/>
            <person name="Labutti K."/>
            <person name="Andreopoulos B."/>
            <person name="Lipzen A."/>
            <person name="Chen C."/>
            <person name="Yanf M."/>
            <person name="Daum C."/>
            <person name="Ng V."/>
            <person name="Clum A."/>
            <person name="Ohm R."/>
            <person name="Martin F."/>
            <person name="Silar P."/>
            <person name="Natvig D."/>
            <person name="Lalanne C."/>
            <person name="Gautier V."/>
            <person name="Ament-Velasquez S.L."/>
            <person name="Kruys A."/>
            <person name="Hutchinson M.I."/>
            <person name="Powell A.J."/>
            <person name="Barry K."/>
            <person name="Miller A.N."/>
            <person name="Grigoriev I.V."/>
            <person name="Debuchy R."/>
            <person name="Gladieux P."/>
            <person name="Thoren M.H."/>
            <person name="Johannesson H."/>
        </authorList>
    </citation>
    <scope>NUCLEOTIDE SEQUENCE</scope>
    <source>
        <strain evidence="2">CBS 508.74</strain>
    </source>
</reference>
<gene>
    <name evidence="2" type="ORF">N656DRAFT_771429</name>
</gene>
<feature type="compositionally biased region" description="Polar residues" evidence="1">
    <location>
        <begin position="255"/>
        <end position="275"/>
    </location>
</feature>
<feature type="compositionally biased region" description="Acidic residues" evidence="1">
    <location>
        <begin position="14"/>
        <end position="28"/>
    </location>
</feature>
<dbReference type="RefSeq" id="XP_064666538.1">
    <property type="nucleotide sequence ID" value="XM_064813859.1"/>
</dbReference>
<evidence type="ECO:0000313" key="3">
    <source>
        <dbReference type="Proteomes" id="UP001302812"/>
    </source>
</evidence>
<keyword evidence="3" id="KW-1185">Reference proteome</keyword>
<dbReference type="GeneID" id="89937984"/>
<name>A0AAN6QEX3_9PEZI</name>
<evidence type="ECO:0000256" key="1">
    <source>
        <dbReference type="SAM" id="MobiDB-lite"/>
    </source>
</evidence>
<comment type="caution">
    <text evidence="2">The sequence shown here is derived from an EMBL/GenBank/DDBJ whole genome shotgun (WGS) entry which is preliminary data.</text>
</comment>
<dbReference type="AlphaFoldDB" id="A0AAN6QEX3"/>
<feature type="compositionally biased region" description="Low complexity" evidence="1">
    <location>
        <begin position="29"/>
        <end position="49"/>
    </location>
</feature>
<organism evidence="2 3">
    <name type="scientific">Canariomyces notabilis</name>
    <dbReference type="NCBI Taxonomy" id="2074819"/>
    <lineage>
        <taxon>Eukaryota</taxon>
        <taxon>Fungi</taxon>
        <taxon>Dikarya</taxon>
        <taxon>Ascomycota</taxon>
        <taxon>Pezizomycotina</taxon>
        <taxon>Sordariomycetes</taxon>
        <taxon>Sordariomycetidae</taxon>
        <taxon>Sordariales</taxon>
        <taxon>Chaetomiaceae</taxon>
        <taxon>Canariomyces</taxon>
    </lineage>
</organism>
<dbReference type="GO" id="GO:0033768">
    <property type="term" value="C:SUMO-targeted ubiquitin ligase complex"/>
    <property type="evidence" value="ECO:0007669"/>
    <property type="project" value="TreeGrafter"/>
</dbReference>
<reference evidence="2" key="1">
    <citation type="journal article" date="2023" name="Mol. Phylogenet. Evol.">
        <title>Genome-scale phylogeny and comparative genomics of the fungal order Sordariales.</title>
        <authorList>
            <person name="Hensen N."/>
            <person name="Bonometti L."/>
            <person name="Westerberg I."/>
            <person name="Brannstrom I.O."/>
            <person name="Guillou S."/>
            <person name="Cros-Aarteil S."/>
            <person name="Calhoun S."/>
            <person name="Haridas S."/>
            <person name="Kuo A."/>
            <person name="Mondo S."/>
            <person name="Pangilinan J."/>
            <person name="Riley R."/>
            <person name="LaButti K."/>
            <person name="Andreopoulos B."/>
            <person name="Lipzen A."/>
            <person name="Chen C."/>
            <person name="Yan M."/>
            <person name="Daum C."/>
            <person name="Ng V."/>
            <person name="Clum A."/>
            <person name="Steindorff A."/>
            <person name="Ohm R.A."/>
            <person name="Martin F."/>
            <person name="Silar P."/>
            <person name="Natvig D.O."/>
            <person name="Lalanne C."/>
            <person name="Gautier V."/>
            <person name="Ament-Velasquez S.L."/>
            <person name="Kruys A."/>
            <person name="Hutchinson M.I."/>
            <person name="Powell A.J."/>
            <person name="Barry K."/>
            <person name="Miller A.N."/>
            <person name="Grigoriev I.V."/>
            <person name="Debuchy R."/>
            <person name="Gladieux P."/>
            <person name="Hiltunen Thoren M."/>
            <person name="Johannesson H."/>
        </authorList>
    </citation>
    <scope>NUCLEOTIDE SEQUENCE</scope>
    <source>
        <strain evidence="2">CBS 508.74</strain>
    </source>
</reference>
<proteinExistence type="predicted"/>
<dbReference type="PANTHER" id="PTHR28042">
    <property type="entry name" value="E3 UBIQUITIN-PROTEIN LIGASE COMPLEX SLX5-SLX8 SUBUNIT SLX5"/>
    <property type="match status" value="1"/>
</dbReference>
<dbReference type="PANTHER" id="PTHR28042:SF1">
    <property type="entry name" value="E3 UBIQUITIN-PROTEIN LIGASE COMPLEX SLX5-SLX8 SUBUNIT SLX5"/>
    <property type="match status" value="1"/>
</dbReference>
<feature type="region of interest" description="Disordered" evidence="1">
    <location>
        <begin position="103"/>
        <end position="124"/>
    </location>
</feature>
<protein>
    <recommendedName>
        <fullName evidence="4">Cell cycle control protein</fullName>
    </recommendedName>
</protein>
<dbReference type="Proteomes" id="UP001302812">
    <property type="component" value="Unassembled WGS sequence"/>
</dbReference>
<feature type="region of interest" description="Disordered" evidence="1">
    <location>
        <begin position="1"/>
        <end position="54"/>
    </location>
</feature>
<dbReference type="InterPro" id="IPR038886">
    <property type="entry name" value="E3_SLX5/Rfp1"/>
</dbReference>
<feature type="region of interest" description="Disordered" evidence="1">
    <location>
        <begin position="404"/>
        <end position="490"/>
    </location>
</feature>
<sequence>MDWDDYLDESQASEFDDGADSIDVDPESELYSSPAPYSSSRVSHSPSVSDADSALEDDFELEGGALASDYGDDVDVAYGIYDHEDEEIIDDEDEHEFEYVFEGESHAGDGHSDGRRSEGLRDSPADSLFVNQGVEALPPLGSLFALDYNNWEQELGNRIQNRIQEQLRRPTPLQQAWDNHRQHSRHRSARERASAADMDELVEMEVRPARAARRRSRTPARASAQAEVIDLTGEPDSPEQPRAAAPARSRNSNADHNSNRNSRRQASLNQRTPSLPRSDGSLLGGNHHEIVIDLTLDDAPPPPRMPEAPPRRHHHRPHNPPPPPPRRQRVDLSEADFSTVYRFVTHMASRPLDFVHRLGGVFGNHQPIDVDVQIIGGGRAQQANNNNNNNNLNNPLAENVPNLNYHVGGHHHHGHGGGGAGGGGGGSRKPAHVPPPPARPGFTRNTGTGAGSEDEVAVCPSCEQELQYDPEEEDSVNGPPAKKARTRKDREEHHFWAVKECGHVYCKDCYEGRKGGKNSSANFRKGLDSVRRGQILCAVEGCRSDVSNKPAWVGLFL</sequence>
<feature type="region of interest" description="Disordered" evidence="1">
    <location>
        <begin position="173"/>
        <end position="329"/>
    </location>
</feature>
<feature type="compositionally biased region" description="Acidic residues" evidence="1">
    <location>
        <begin position="466"/>
        <end position="475"/>
    </location>
</feature>
<dbReference type="EMBL" id="MU853359">
    <property type="protein sequence ID" value="KAK4108968.1"/>
    <property type="molecule type" value="Genomic_DNA"/>
</dbReference>
<feature type="compositionally biased region" description="Pro residues" evidence="1">
    <location>
        <begin position="299"/>
        <end position="308"/>
    </location>
</feature>
<accession>A0AAN6QEX3</accession>
<evidence type="ECO:0000313" key="2">
    <source>
        <dbReference type="EMBL" id="KAK4108968.1"/>
    </source>
</evidence>
<feature type="compositionally biased region" description="Gly residues" evidence="1">
    <location>
        <begin position="416"/>
        <end position="427"/>
    </location>
</feature>
<dbReference type="GO" id="GO:0004842">
    <property type="term" value="F:ubiquitin-protein transferase activity"/>
    <property type="evidence" value="ECO:0007669"/>
    <property type="project" value="TreeGrafter"/>
</dbReference>